<proteinExistence type="inferred from homology"/>
<evidence type="ECO:0000256" key="5">
    <source>
        <dbReference type="HAMAP-Rule" id="MF_01934"/>
    </source>
</evidence>
<comment type="caution">
    <text evidence="6">The sequence shown here is derived from an EMBL/GenBank/DDBJ whole genome shotgun (WGS) entry which is preliminary data.</text>
</comment>
<feature type="binding site" description="in other chain" evidence="5">
    <location>
        <position position="36"/>
    </location>
    <ligand>
        <name>substrate</name>
        <note>ligand shared between two neighboring subunits</note>
    </ligand>
</feature>
<comment type="catalytic activity">
    <reaction evidence="1 5">
        <text>2-succinylbenzoyl-CoA + H(+) = 1,4-dihydroxy-2-naphthoyl-CoA + H2O</text>
        <dbReference type="Rhea" id="RHEA:26562"/>
        <dbReference type="ChEBI" id="CHEBI:15377"/>
        <dbReference type="ChEBI" id="CHEBI:15378"/>
        <dbReference type="ChEBI" id="CHEBI:57364"/>
        <dbReference type="ChEBI" id="CHEBI:58897"/>
        <dbReference type="EC" id="4.1.3.36"/>
    </reaction>
</comment>
<protein>
    <recommendedName>
        <fullName evidence="4 5">1,4-dihydroxy-2-naphthoyl-CoA synthase</fullName>
        <shortName evidence="5">DHNA-CoA synthase</shortName>
        <ecNumber evidence="4 5">4.1.3.36</ecNumber>
    </recommendedName>
</protein>
<dbReference type="FunFam" id="3.90.226.10:FF:000003">
    <property type="entry name" value="1,4-dihydroxy-2-naphthoyl-CoA synthase"/>
    <property type="match status" value="1"/>
</dbReference>
<comment type="caution">
    <text evidence="5">Lacks conserved residue(s) required for the propagation of feature annotation.</text>
</comment>
<dbReference type="UniPathway" id="UPA01057">
    <property type="reaction ID" value="UER00167"/>
</dbReference>
<feature type="binding site" evidence="5">
    <location>
        <begin position="144"/>
        <end position="146"/>
    </location>
    <ligand>
        <name>hydrogencarbonate</name>
        <dbReference type="ChEBI" id="CHEBI:17544"/>
    </ligand>
</feature>
<dbReference type="NCBIfam" id="TIGR01929">
    <property type="entry name" value="menB"/>
    <property type="match status" value="1"/>
</dbReference>
<dbReference type="Gene3D" id="3.90.226.10">
    <property type="entry name" value="2-enoyl-CoA Hydratase, Chain A, domain 1"/>
    <property type="match status" value="1"/>
</dbReference>
<dbReference type="InterPro" id="IPR029045">
    <property type="entry name" value="ClpP/crotonase-like_dom_sf"/>
</dbReference>
<dbReference type="Pfam" id="PF00378">
    <property type="entry name" value="ECH_1"/>
    <property type="match status" value="1"/>
</dbReference>
<dbReference type="Gene3D" id="1.10.12.10">
    <property type="entry name" value="Lyase 2-enoyl-coa Hydratase, Chain A, domain 2"/>
    <property type="match status" value="1"/>
</dbReference>
<accession>W4P968</accession>
<dbReference type="UniPathway" id="UPA00079"/>
<evidence type="ECO:0000313" key="7">
    <source>
        <dbReference type="Proteomes" id="UP000018861"/>
    </source>
</evidence>
<feature type="binding site" description="in other chain" evidence="5">
    <location>
        <position position="151"/>
    </location>
    <ligand>
        <name>substrate</name>
        <note>ligand shared between two neighboring subunits</note>
    </ligand>
</feature>
<evidence type="ECO:0000256" key="2">
    <source>
        <dbReference type="ARBA" id="ARBA00023239"/>
    </source>
</evidence>
<feature type="binding site" description="in other chain" evidence="5">
    <location>
        <begin position="75"/>
        <end position="79"/>
    </location>
    <ligand>
        <name>substrate</name>
        <note>ligand shared between two neighboring subunits</note>
    </ligand>
</feature>
<name>W4P968_9BACE</name>
<feature type="binding site" evidence="5">
    <location>
        <position position="248"/>
    </location>
    <ligand>
        <name>substrate</name>
        <note>ligand shared between two neighboring subunits</note>
    </ligand>
</feature>
<dbReference type="SUPFAM" id="SSF52096">
    <property type="entry name" value="ClpP/crotonase"/>
    <property type="match status" value="1"/>
</dbReference>
<keyword evidence="5" id="KW-0474">Menaquinone biosynthesis</keyword>
<dbReference type="InterPro" id="IPR018376">
    <property type="entry name" value="Enoyl-CoA_hyd/isom_CS"/>
</dbReference>
<dbReference type="PANTHER" id="PTHR43113">
    <property type="entry name" value="NUCLEOSIDE-DIPHOSPHATE-SUGAR EPIMERASE"/>
    <property type="match status" value="1"/>
</dbReference>
<gene>
    <name evidence="5" type="primary">menB</name>
    <name evidence="6" type="ORF">JCM6292_2039</name>
</gene>
<reference evidence="6 7" key="1">
    <citation type="journal article" date="2014" name="Genome Announc.">
        <title>Draft Genome Sequences of Three Strains of Bacteroides pyogenes Isolated from a Cat and Swine.</title>
        <authorList>
            <person name="Sakamoto M."/>
            <person name="Oshima K."/>
            <person name="Suda W."/>
            <person name="Kitamura K."/>
            <person name="Iida T."/>
            <person name="Hattori M."/>
            <person name="Ohkuma M."/>
        </authorList>
    </citation>
    <scope>NUCLEOTIDE SEQUENCE [LARGE SCALE GENOMIC DNA]</scope>
    <source>
        <strain evidence="6 7">JCM 6292</strain>
    </source>
</reference>
<dbReference type="GO" id="GO:0005829">
    <property type="term" value="C:cytosol"/>
    <property type="evidence" value="ECO:0007669"/>
    <property type="project" value="TreeGrafter"/>
</dbReference>
<dbReference type="Proteomes" id="UP000018861">
    <property type="component" value="Unassembled WGS sequence"/>
</dbReference>
<feature type="binding site" description="in other chain" evidence="5">
    <location>
        <begin position="119"/>
        <end position="123"/>
    </location>
    <ligand>
        <name>substrate</name>
        <note>ligand shared between two neighboring subunits</note>
    </ligand>
</feature>
<comment type="cofactor">
    <cofactor evidence="5">
        <name>hydrogencarbonate</name>
        <dbReference type="ChEBI" id="CHEBI:17544"/>
    </cofactor>
</comment>
<comment type="pathway">
    <text evidence="5">Quinol/quinone metabolism; menaquinone biosynthesis.</text>
</comment>
<dbReference type="AlphaFoldDB" id="W4P968"/>
<evidence type="ECO:0000313" key="6">
    <source>
        <dbReference type="EMBL" id="GAE15719.1"/>
    </source>
</evidence>
<feature type="site" description="Important for catalysis" evidence="5">
    <location>
        <position position="248"/>
    </location>
</feature>
<comment type="similarity">
    <text evidence="5">Belongs to the enoyl-CoA hydratase/isomerase family. MenB subfamily.</text>
</comment>
<sequence>MSTQKREWTTIREYEDILFDYYNGIARITINRERYRNAFTPTTTAEMSDALRICREESDIDVVVITGAGDKAFCSGGDQNVKGRGGYIGKDGVPRLSVLDVQKQIRSIPKPVIAAVNGFAIGGGHVLHVVCDLSIASENAIFGQTGPRVGSFDAGFGASYLARVVGQKKAREIWFLCRKYNAQEALDMGLVNKVVPLEQLEDEYVQWAEEMMQLSPLALRMIKAGLNAELDGQSGIQELAGDATLLYYLTDEAQEGKNAFLEKRKPNFKQYPSFLRLSLSFGKNEV</sequence>
<dbReference type="GO" id="GO:0008935">
    <property type="term" value="F:1,4-dihydroxy-2-naphthoyl-CoA synthase activity"/>
    <property type="evidence" value="ECO:0007669"/>
    <property type="project" value="UniProtKB-UniRule"/>
</dbReference>
<feature type="binding site" description="in other chain" evidence="5">
    <location>
        <position position="145"/>
    </location>
    <ligand>
        <name>substrate</name>
        <note>ligand shared between two neighboring subunits</note>
    </ligand>
</feature>
<feature type="site" description="Important for catalysis" evidence="5">
    <location>
        <position position="87"/>
    </location>
</feature>
<dbReference type="PROSITE" id="PS00166">
    <property type="entry name" value="ENOYL_COA_HYDRATASE"/>
    <property type="match status" value="1"/>
</dbReference>
<evidence type="ECO:0000256" key="4">
    <source>
        <dbReference type="ARBA" id="ARBA00066833"/>
    </source>
</evidence>
<feature type="binding site" evidence="5">
    <location>
        <position position="263"/>
    </location>
    <ligand>
        <name>substrate</name>
        <note>ligand shared between two neighboring subunits</note>
    </ligand>
</feature>
<dbReference type="CDD" id="cd06558">
    <property type="entry name" value="crotonase-like"/>
    <property type="match status" value="1"/>
</dbReference>
<dbReference type="InterPro" id="IPR010198">
    <property type="entry name" value="DHNA-CoA_synthase_MenB"/>
</dbReference>
<evidence type="ECO:0000256" key="3">
    <source>
        <dbReference type="ARBA" id="ARBA00054238"/>
    </source>
</evidence>
<dbReference type="EC" id="4.1.3.36" evidence="4 5"/>
<dbReference type="GO" id="GO:0009234">
    <property type="term" value="P:menaquinone biosynthetic process"/>
    <property type="evidence" value="ECO:0007669"/>
    <property type="project" value="UniProtKB-UniRule"/>
</dbReference>
<keyword evidence="2 5" id="KW-0456">Lyase</keyword>
<dbReference type="PANTHER" id="PTHR43113:SF1">
    <property type="entry name" value="1,4-DIHYDROXY-2-NAPHTHOYL-COA SYNTHASE, PEROXISOMAL"/>
    <property type="match status" value="1"/>
</dbReference>
<comment type="pathway">
    <text evidence="5">Quinol/quinone metabolism; 1,4-dihydroxy-2-naphthoate biosynthesis; 1,4-dihydroxy-2-naphthoate from chorismate: step 6/7.</text>
</comment>
<dbReference type="EMBL" id="BAIQ01000020">
    <property type="protein sequence ID" value="GAE15719.1"/>
    <property type="molecule type" value="Genomic_DNA"/>
</dbReference>
<dbReference type="NCBIfam" id="NF005637">
    <property type="entry name" value="PRK07396.1"/>
    <property type="match status" value="1"/>
</dbReference>
<dbReference type="InterPro" id="IPR014748">
    <property type="entry name" value="Enoyl-CoA_hydra_C"/>
</dbReference>
<organism evidence="6 7">
    <name type="scientific">Bacteroides pyogenes JCM 6292</name>
    <dbReference type="NCBI Taxonomy" id="1235809"/>
    <lineage>
        <taxon>Bacteria</taxon>
        <taxon>Pseudomonadati</taxon>
        <taxon>Bacteroidota</taxon>
        <taxon>Bacteroidia</taxon>
        <taxon>Bacteroidales</taxon>
        <taxon>Bacteroidaceae</taxon>
        <taxon>Bacteroides</taxon>
    </lineage>
</organism>
<dbReference type="InterPro" id="IPR001753">
    <property type="entry name" value="Enoyl-CoA_hydra/iso"/>
</dbReference>
<evidence type="ECO:0000256" key="1">
    <source>
        <dbReference type="ARBA" id="ARBA00000177"/>
    </source>
</evidence>
<dbReference type="HAMAP" id="MF_01934">
    <property type="entry name" value="MenB"/>
    <property type="match status" value="1"/>
</dbReference>
<comment type="function">
    <text evidence="3 5">Converts o-succinylbenzoyl-CoA (OSB-CoA) to 1,4-dihydroxy-2-naphthoyl-CoA (DHNA-CoA).</text>
</comment>
<feature type="binding site" description="in other chain" evidence="5">
    <location>
        <position position="87"/>
    </location>
    <ligand>
        <name>substrate</name>
        <note>ligand shared between two neighboring subunits</note>
    </ligand>
</feature>